<comment type="caution">
    <text evidence="2">The sequence shown here is derived from an EMBL/GenBank/DDBJ whole genome shotgun (WGS) entry which is preliminary data.</text>
</comment>
<proteinExistence type="predicted"/>
<dbReference type="EMBL" id="BTGU01000011">
    <property type="protein sequence ID" value="GMN40413.1"/>
    <property type="molecule type" value="Genomic_DNA"/>
</dbReference>
<evidence type="ECO:0000313" key="3">
    <source>
        <dbReference type="Proteomes" id="UP001187192"/>
    </source>
</evidence>
<name>A0AA87ZQA2_FICCA</name>
<keyword evidence="3" id="KW-1185">Reference proteome</keyword>
<reference evidence="2" key="1">
    <citation type="submission" date="2023-07" db="EMBL/GenBank/DDBJ databases">
        <title>draft genome sequence of fig (Ficus carica).</title>
        <authorList>
            <person name="Takahashi T."/>
            <person name="Nishimura K."/>
        </authorList>
    </citation>
    <scope>NUCLEOTIDE SEQUENCE</scope>
</reference>
<gene>
    <name evidence="2" type="ORF">TIFTF001_009649</name>
</gene>
<evidence type="ECO:0000313" key="2">
    <source>
        <dbReference type="EMBL" id="GMN40413.1"/>
    </source>
</evidence>
<protein>
    <submittedName>
        <fullName evidence="2">Uncharacterized protein</fullName>
    </submittedName>
</protein>
<evidence type="ECO:0000256" key="1">
    <source>
        <dbReference type="SAM" id="MobiDB-lite"/>
    </source>
</evidence>
<sequence length="87" mass="10133">MQISEILDVTEYDKFILNLEFPFVKRFEIGVDIIIICRQIQILRSAFATEKANCQHNGSKLRQVLAKQDSHSHSEDSLEQNYSTLYI</sequence>
<organism evidence="2 3">
    <name type="scientific">Ficus carica</name>
    <name type="common">Common fig</name>
    <dbReference type="NCBI Taxonomy" id="3494"/>
    <lineage>
        <taxon>Eukaryota</taxon>
        <taxon>Viridiplantae</taxon>
        <taxon>Streptophyta</taxon>
        <taxon>Embryophyta</taxon>
        <taxon>Tracheophyta</taxon>
        <taxon>Spermatophyta</taxon>
        <taxon>Magnoliopsida</taxon>
        <taxon>eudicotyledons</taxon>
        <taxon>Gunneridae</taxon>
        <taxon>Pentapetalae</taxon>
        <taxon>rosids</taxon>
        <taxon>fabids</taxon>
        <taxon>Rosales</taxon>
        <taxon>Moraceae</taxon>
        <taxon>Ficeae</taxon>
        <taxon>Ficus</taxon>
    </lineage>
</organism>
<feature type="region of interest" description="Disordered" evidence="1">
    <location>
        <begin position="68"/>
        <end position="87"/>
    </location>
</feature>
<dbReference type="Proteomes" id="UP001187192">
    <property type="component" value="Unassembled WGS sequence"/>
</dbReference>
<dbReference type="AlphaFoldDB" id="A0AA87ZQA2"/>
<accession>A0AA87ZQA2</accession>